<dbReference type="GeneID" id="29120712"/>
<organism evidence="2 3">
    <name type="scientific">Alternaria alternata</name>
    <name type="common">Alternaria rot fungus</name>
    <name type="synonym">Torula alternata</name>
    <dbReference type="NCBI Taxonomy" id="5599"/>
    <lineage>
        <taxon>Eukaryota</taxon>
        <taxon>Fungi</taxon>
        <taxon>Dikarya</taxon>
        <taxon>Ascomycota</taxon>
        <taxon>Pezizomycotina</taxon>
        <taxon>Dothideomycetes</taxon>
        <taxon>Pleosporomycetidae</taxon>
        <taxon>Pleosporales</taxon>
        <taxon>Pleosporineae</taxon>
        <taxon>Pleosporaceae</taxon>
        <taxon>Alternaria</taxon>
        <taxon>Alternaria sect. Alternaria</taxon>
        <taxon>Alternaria alternata complex</taxon>
    </lineage>
</organism>
<dbReference type="PANTHER" id="PTHR24148:SF79">
    <property type="entry name" value="HETEROKARYON INCOMPATIBILITY DOMAIN-CONTAINING PROTEIN"/>
    <property type="match status" value="1"/>
</dbReference>
<dbReference type="InterPro" id="IPR052895">
    <property type="entry name" value="HetReg/Transcr_Mod"/>
</dbReference>
<feature type="domain" description="Heterokaryon incompatibility" evidence="1">
    <location>
        <begin position="49"/>
        <end position="215"/>
    </location>
</feature>
<reference evidence="2 3" key="1">
    <citation type="submission" date="2016-05" db="EMBL/GenBank/DDBJ databases">
        <title>Comparative analysis of secretome profiles of manganese(II)-oxidizing ascomycete fungi.</title>
        <authorList>
            <consortium name="DOE Joint Genome Institute"/>
            <person name="Zeiner C.A."/>
            <person name="Purvine S.O."/>
            <person name="Zink E.M."/>
            <person name="Wu S."/>
            <person name="Pasa-Tolic L."/>
            <person name="Chaput D.L."/>
            <person name="Haridas S."/>
            <person name="Grigoriev I.V."/>
            <person name="Santelli C.M."/>
            <person name="Hansel C.M."/>
        </authorList>
    </citation>
    <scope>NUCLEOTIDE SEQUENCE [LARGE SCALE GENOMIC DNA]</scope>
    <source>
        <strain evidence="2 3">SRC1lrK2f</strain>
    </source>
</reference>
<name>A0A177D7P5_ALTAL</name>
<dbReference type="OMA" id="ERISSHW"/>
<dbReference type="RefSeq" id="XP_018380738.1">
    <property type="nucleotide sequence ID" value="XM_018535118.1"/>
</dbReference>
<gene>
    <name evidence="2" type="ORF">CC77DRAFT_947060</name>
</gene>
<proteinExistence type="predicted"/>
<evidence type="ECO:0000313" key="3">
    <source>
        <dbReference type="Proteomes" id="UP000077248"/>
    </source>
</evidence>
<dbReference type="EMBL" id="KV441494">
    <property type="protein sequence ID" value="OAG15317.1"/>
    <property type="molecule type" value="Genomic_DNA"/>
</dbReference>
<dbReference type="InterPro" id="IPR010730">
    <property type="entry name" value="HET"/>
</dbReference>
<dbReference type="VEuPathDB" id="FungiDB:CC77DRAFT_947060"/>
<dbReference type="KEGG" id="aalt:CC77DRAFT_947060"/>
<dbReference type="Pfam" id="PF06985">
    <property type="entry name" value="HET"/>
    <property type="match status" value="1"/>
</dbReference>
<sequence length="786" mass="90596">MPYEYQPLPMLRDSEDVYIRLLEVHNGPPSGPITGRLYSTLLSKAPAFWAVSYCWGPPTHKGAIHITNAAPPRDLENDNTLEIPATLIPFLYQVRGWRYVRPRTLWIDSICLNQMDNDEKTANVPKMREVYMKAAVTVCWLGLEVEGIATAFDYASRLHVTYKIEMAAQKQYVLTAEEEKEEDPRVQVKVGDPALETLLNLLDRPYFERAWIMQEVIVSRKPAFMCGSAMITFQSLIVAYLFLMTKPWLWEFYARNKTHTITFMKFSEMEWVAGTDLDWPVILLRHRFCLSSDPRDKVYAFYGMRCNKSLKELDIEPDYREDMTTEVVYTRLAARALHKSQVAVLHVPRLITTSHEESHSKFEQCSLPSWVPDWRWTEVTPLSLLLFELPASVTSGMVNYHASKVSIFEPGFDVEAYDSLSVRIKDLEQSLLPKMLRLYGVTVAKVTQLTPRPWVIGEVSRRQTLLDQAKDLQFTMDQIHEWEALLRPKSATKTYSATGESATQAMYETFMAGTTVYTPESKLSAWRAFEKRERILRLFRTCRVHGFLVCYIMVVLVERILRRFGWVNPEMEFRMMVGHMMNRKGALMVNVEESETRYNALVPSICRLDDHVVLVGGVTTPLILRKKGEGADITWEFIGDAYVHGIMKGELWDKRKGDRKDMGDITHLLPPNLRELEMWFKYPSGIFATGQIYLSWVPELPEHEMMRRSAWILALLQMQSLRKVRLSEILCAHIAACESVVKAGGWPMQKYALPNVVERAFLGAETVLEIEVLEVERGFNCEFESG</sequence>
<dbReference type="AlphaFoldDB" id="A0A177D7P5"/>
<protein>
    <recommendedName>
        <fullName evidence="1">Heterokaryon incompatibility domain-containing protein</fullName>
    </recommendedName>
</protein>
<dbReference type="Proteomes" id="UP000077248">
    <property type="component" value="Unassembled WGS sequence"/>
</dbReference>
<keyword evidence="3" id="KW-1185">Reference proteome</keyword>
<evidence type="ECO:0000259" key="1">
    <source>
        <dbReference type="Pfam" id="PF06985"/>
    </source>
</evidence>
<evidence type="ECO:0000313" key="2">
    <source>
        <dbReference type="EMBL" id="OAG15317.1"/>
    </source>
</evidence>
<accession>A0A177D7P5</accession>
<dbReference type="PANTHER" id="PTHR24148">
    <property type="entry name" value="ANKYRIN REPEAT DOMAIN-CONTAINING PROTEIN 39 HOMOLOG-RELATED"/>
    <property type="match status" value="1"/>
</dbReference>